<accession>A0ABT5VW28</accession>
<dbReference type="Proteomes" id="UP001528920">
    <property type="component" value="Unassembled WGS sequence"/>
</dbReference>
<dbReference type="EMBL" id="JAKJSC010000005">
    <property type="protein sequence ID" value="MDE5419619.1"/>
    <property type="molecule type" value="Genomic_DNA"/>
</dbReference>
<keyword evidence="4" id="KW-1185">Reference proteome</keyword>
<dbReference type="InterPro" id="IPR013702">
    <property type="entry name" value="FIST_domain_N"/>
</dbReference>
<dbReference type="RefSeq" id="WP_275110949.1">
    <property type="nucleotide sequence ID" value="NZ_JAKJSC010000005.1"/>
</dbReference>
<dbReference type="SMART" id="SM00897">
    <property type="entry name" value="FIST"/>
    <property type="match status" value="1"/>
</dbReference>
<dbReference type="PANTHER" id="PTHR40252">
    <property type="entry name" value="BLR0328 PROTEIN"/>
    <property type="match status" value="1"/>
</dbReference>
<gene>
    <name evidence="3" type="ORF">L3049_16630</name>
</gene>
<evidence type="ECO:0000259" key="1">
    <source>
        <dbReference type="SMART" id="SM00897"/>
    </source>
</evidence>
<sequence length="378" mass="41531">MKVDRVIIKSKRDFVNLERIQIKPNLLFIFGDRELLCDQNFQEILDRNFSDVIKFGCSSAGEIMGLEVHERSITITAVEFELTEIKIEDVLLTNYKNSVECGEVLCEKFKKDGLKHIMVLSDGVNVNGACLVEGIQNKLPNGIAVTGGLAGDGVDFNKTFVYDKLGKPIENCVSAIGFYGNSLDVAYGSNGGWNSFGLERLVTKSKGNVLYEVDNQPALLLYKEFLGEKVNELPAAGLLFPLSLRQNDKEEPVVRTIHGVNDEDQSLVFAGNIPEGSYVKLMKANVDRLINGAELSAEASIEMIGKGESELAILISCVGRRLVLKQLVEEEVEAVSEVLGNQAKITGFYSYGEIAPFKDGSASVLHNQTMTVTTFSEK</sequence>
<feature type="domain" description="FIST C-domain" evidence="2">
    <location>
        <begin position="218"/>
        <end position="357"/>
    </location>
</feature>
<evidence type="ECO:0000313" key="4">
    <source>
        <dbReference type="Proteomes" id="UP001528920"/>
    </source>
</evidence>
<reference evidence="3 4" key="1">
    <citation type="submission" date="2022-01" db="EMBL/GenBank/DDBJ databases">
        <title>Labilibaculum sp. nov, a marine bacterium isolated from Antarctica.</title>
        <authorList>
            <person name="Dai W."/>
        </authorList>
    </citation>
    <scope>NUCLEOTIDE SEQUENCE [LARGE SCALE GENOMIC DNA]</scope>
    <source>
        <strain evidence="3 4">DW002</strain>
    </source>
</reference>
<comment type="caution">
    <text evidence="3">The sequence shown here is derived from an EMBL/GenBank/DDBJ whole genome shotgun (WGS) entry which is preliminary data.</text>
</comment>
<dbReference type="SMART" id="SM01204">
    <property type="entry name" value="FIST_C"/>
    <property type="match status" value="1"/>
</dbReference>
<dbReference type="PANTHER" id="PTHR40252:SF2">
    <property type="entry name" value="BLR0328 PROTEIN"/>
    <property type="match status" value="1"/>
</dbReference>
<dbReference type="Pfam" id="PF08495">
    <property type="entry name" value="FIST"/>
    <property type="match status" value="1"/>
</dbReference>
<organism evidence="3 4">
    <name type="scientific">Paralabilibaculum antarcticum</name>
    <dbReference type="NCBI Taxonomy" id="2912572"/>
    <lineage>
        <taxon>Bacteria</taxon>
        <taxon>Pseudomonadati</taxon>
        <taxon>Bacteroidota</taxon>
        <taxon>Bacteroidia</taxon>
        <taxon>Marinilabiliales</taxon>
        <taxon>Marinifilaceae</taxon>
        <taxon>Paralabilibaculum</taxon>
    </lineage>
</organism>
<dbReference type="Pfam" id="PF10442">
    <property type="entry name" value="FIST_C"/>
    <property type="match status" value="1"/>
</dbReference>
<evidence type="ECO:0000259" key="2">
    <source>
        <dbReference type="SMART" id="SM01204"/>
    </source>
</evidence>
<proteinExistence type="predicted"/>
<protein>
    <submittedName>
        <fullName evidence="3">FIST C-terminal domain-containing protein</fullName>
    </submittedName>
</protein>
<name>A0ABT5VW28_9BACT</name>
<feature type="domain" description="FIST" evidence="1">
    <location>
        <begin position="23"/>
        <end position="217"/>
    </location>
</feature>
<evidence type="ECO:0000313" key="3">
    <source>
        <dbReference type="EMBL" id="MDE5419619.1"/>
    </source>
</evidence>
<dbReference type="InterPro" id="IPR019494">
    <property type="entry name" value="FIST_C"/>
</dbReference>